<name>A0A075FSV6_9ARCH</name>
<dbReference type="PANTHER" id="PTHR35610:SF7">
    <property type="entry name" value="3-ISOPROPYLMALATE DEHYDRATASE"/>
    <property type="match status" value="1"/>
</dbReference>
<sequence>MSSLEFINKSEPEIRKPLVIAAMQDMGNVGSIVVNFINKSLGTVPFRHVKSTRPPYVYDRGGFIEIPEEKWEYRFGNDFIIFGGGPGQPQQNDELNELCQDVIDIAKKYDAKFIYTVGGFHTSKQFGKHPTTYVTTTSKSLLDQVQRLGIETTPQESVITGFNGLILGYAKLNGINGMGLYGELLEPNIPQYRAAKSIIQTLEKLTYQKLGDLSELDAKADAVDNQLKGGIKDDYDF</sequence>
<protein>
    <recommendedName>
        <fullName evidence="2">PAC2 family protein</fullName>
    </recommendedName>
</protein>
<dbReference type="Pfam" id="PF09754">
    <property type="entry name" value="PAC2"/>
    <property type="match status" value="1"/>
</dbReference>
<evidence type="ECO:0008006" key="2">
    <source>
        <dbReference type="Google" id="ProtNLM"/>
    </source>
</evidence>
<organism evidence="1">
    <name type="scientific">uncultured marine thaumarchaeote AD1000_45_G09</name>
    <dbReference type="NCBI Taxonomy" id="1455919"/>
    <lineage>
        <taxon>Archaea</taxon>
        <taxon>Nitrososphaerota</taxon>
        <taxon>environmental samples</taxon>
    </lineage>
</organism>
<dbReference type="Gene3D" id="3.40.50.10900">
    <property type="entry name" value="PAC-like subunit"/>
    <property type="match status" value="1"/>
</dbReference>
<dbReference type="AlphaFoldDB" id="A0A075FSV6"/>
<proteinExistence type="predicted"/>
<evidence type="ECO:0000313" key="1">
    <source>
        <dbReference type="EMBL" id="AIE94404.1"/>
    </source>
</evidence>
<reference evidence="1" key="1">
    <citation type="journal article" date="2014" name="Genome Biol. Evol.">
        <title>Pangenome evidence for extensive interdomain horizontal transfer affecting lineage core and shell genes in uncultured planktonic thaumarchaeota and euryarchaeota.</title>
        <authorList>
            <person name="Deschamps P."/>
            <person name="Zivanovic Y."/>
            <person name="Moreira D."/>
            <person name="Rodriguez-Valera F."/>
            <person name="Lopez-Garcia P."/>
        </authorList>
    </citation>
    <scope>NUCLEOTIDE SEQUENCE</scope>
</reference>
<dbReference type="PANTHER" id="PTHR35610">
    <property type="entry name" value="3-ISOPROPYLMALATE DEHYDRATASE-RELATED"/>
    <property type="match status" value="1"/>
</dbReference>
<dbReference type="InterPro" id="IPR019151">
    <property type="entry name" value="Proteasome_assmbl_chaperone_2"/>
</dbReference>
<dbReference type="InterPro" id="IPR038389">
    <property type="entry name" value="PSMG2_sf"/>
</dbReference>
<dbReference type="SUPFAM" id="SSF159659">
    <property type="entry name" value="Cgl1923-like"/>
    <property type="match status" value="1"/>
</dbReference>
<accession>A0A075FSV6</accession>
<dbReference type="EMBL" id="KF900421">
    <property type="protein sequence ID" value="AIE94404.1"/>
    <property type="molecule type" value="Genomic_DNA"/>
</dbReference>